<evidence type="ECO:0000256" key="7">
    <source>
        <dbReference type="ARBA" id="ARBA00022824"/>
    </source>
</evidence>
<dbReference type="Gene3D" id="3.30.2410.10">
    <property type="entry name" value="Hect, E3 ligase catalytic domain"/>
    <property type="match status" value="1"/>
</dbReference>
<dbReference type="Pfam" id="PF13637">
    <property type="entry name" value="Ank_4"/>
    <property type="match status" value="1"/>
</dbReference>
<dbReference type="PROSITE" id="PS50088">
    <property type="entry name" value="ANK_REPEAT"/>
    <property type="match status" value="3"/>
</dbReference>
<dbReference type="InterPro" id="IPR036770">
    <property type="entry name" value="Ankyrin_rpt-contain_sf"/>
</dbReference>
<comment type="subcellular location">
    <subcellularLocation>
        <location evidence="2">Endoplasmic reticulum</location>
    </subcellularLocation>
    <subcellularLocation>
        <location evidence="10">Golgi apparatus</location>
        <location evidence="10">Golgi stack membrane</location>
    </subcellularLocation>
</comment>
<dbReference type="GO" id="GO:0061630">
    <property type="term" value="F:ubiquitin protein ligase activity"/>
    <property type="evidence" value="ECO:0007669"/>
    <property type="project" value="UniProtKB-EC"/>
</dbReference>
<organism evidence="18 19">
    <name type="scientific">Planoprotostelium fungivorum</name>
    <dbReference type="NCBI Taxonomy" id="1890364"/>
    <lineage>
        <taxon>Eukaryota</taxon>
        <taxon>Amoebozoa</taxon>
        <taxon>Evosea</taxon>
        <taxon>Variosea</taxon>
        <taxon>Cavosteliida</taxon>
        <taxon>Cavosteliaceae</taxon>
        <taxon>Planoprotostelium</taxon>
    </lineage>
</organism>
<dbReference type="PROSITE" id="PS50237">
    <property type="entry name" value="HECT"/>
    <property type="match status" value="1"/>
</dbReference>
<dbReference type="PANTHER" id="PTHR11254:SF67">
    <property type="entry name" value="E3 UBIQUITIN-PROTEIN LIGASE HUWE1"/>
    <property type="match status" value="1"/>
</dbReference>
<feature type="active site" description="Glycyl thioester intermediate" evidence="15">
    <location>
        <position position="829"/>
    </location>
</feature>
<dbReference type="Pfam" id="PF00632">
    <property type="entry name" value="HECT"/>
    <property type="match status" value="1"/>
</dbReference>
<evidence type="ECO:0000256" key="13">
    <source>
        <dbReference type="ARBA" id="ARBA00042378"/>
    </source>
</evidence>
<evidence type="ECO:0000313" key="18">
    <source>
        <dbReference type="EMBL" id="PRP85237.1"/>
    </source>
</evidence>
<feature type="domain" description="HECT" evidence="17">
    <location>
        <begin position="615"/>
        <end position="862"/>
    </location>
</feature>
<keyword evidence="14" id="KW-0040">ANK repeat</keyword>
<feature type="repeat" description="ANK" evidence="14">
    <location>
        <begin position="411"/>
        <end position="443"/>
    </location>
</feature>
<dbReference type="SMART" id="SM00119">
    <property type="entry name" value="HECTc"/>
    <property type="match status" value="1"/>
</dbReference>
<keyword evidence="8" id="KW-0333">Golgi apparatus</keyword>
<keyword evidence="9" id="KW-0131">Cell cycle</keyword>
<evidence type="ECO:0000256" key="14">
    <source>
        <dbReference type="PROSITE-ProRule" id="PRU00023"/>
    </source>
</evidence>
<dbReference type="Pfam" id="PF12796">
    <property type="entry name" value="Ank_2"/>
    <property type="match status" value="1"/>
</dbReference>
<dbReference type="Gene3D" id="3.90.1750.10">
    <property type="entry name" value="Hect, E3 ligase catalytic domains"/>
    <property type="match status" value="2"/>
</dbReference>
<dbReference type="InterPro" id="IPR002110">
    <property type="entry name" value="Ankyrin_rpt"/>
</dbReference>
<evidence type="ECO:0000259" key="17">
    <source>
        <dbReference type="PROSITE" id="PS50237"/>
    </source>
</evidence>
<dbReference type="GO" id="GO:0005783">
    <property type="term" value="C:endoplasmic reticulum"/>
    <property type="evidence" value="ECO:0007669"/>
    <property type="project" value="UniProtKB-SubCell"/>
</dbReference>
<evidence type="ECO:0000256" key="6">
    <source>
        <dbReference type="ARBA" id="ARBA00022786"/>
    </source>
</evidence>
<dbReference type="STRING" id="1890364.A0A2P6NMQ1"/>
<dbReference type="GO" id="GO:0032580">
    <property type="term" value="C:Golgi cisterna membrane"/>
    <property type="evidence" value="ECO:0007669"/>
    <property type="project" value="UniProtKB-SubCell"/>
</dbReference>
<dbReference type="SUPFAM" id="SSF48403">
    <property type="entry name" value="Ankyrin repeat"/>
    <property type="match status" value="1"/>
</dbReference>
<comment type="pathway">
    <text evidence="3">Protein modification; protein ubiquitination.</text>
</comment>
<dbReference type="SMART" id="SM00248">
    <property type="entry name" value="ANK"/>
    <property type="match status" value="6"/>
</dbReference>
<keyword evidence="5" id="KW-0808">Transferase</keyword>
<evidence type="ECO:0000256" key="12">
    <source>
        <dbReference type="ARBA" id="ARBA00041409"/>
    </source>
</evidence>
<dbReference type="FunFam" id="3.30.2410.10:FF:000009">
    <property type="entry name" value="Probable E3 ubiquitin-protein ligase HECTD2"/>
    <property type="match status" value="1"/>
</dbReference>
<name>A0A2P6NMQ1_9EUKA</name>
<dbReference type="Gene3D" id="3.30.2160.10">
    <property type="entry name" value="Hect, E3 ligase catalytic domain"/>
    <property type="match status" value="1"/>
</dbReference>
<comment type="caution">
    <text evidence="18">The sequence shown here is derived from an EMBL/GenBank/DDBJ whole genome shotgun (WGS) entry which is preliminary data.</text>
</comment>
<dbReference type="InterPro" id="IPR050409">
    <property type="entry name" value="E3_ubiq-protein_ligase"/>
</dbReference>
<accession>A0A2P6NMQ1</accession>
<evidence type="ECO:0000256" key="8">
    <source>
        <dbReference type="ARBA" id="ARBA00023034"/>
    </source>
</evidence>
<dbReference type="InterPro" id="IPR035983">
    <property type="entry name" value="Hect_E3_ubiquitin_ligase"/>
</dbReference>
<dbReference type="GO" id="GO:0006511">
    <property type="term" value="P:ubiquitin-dependent protein catabolic process"/>
    <property type="evidence" value="ECO:0007669"/>
    <property type="project" value="TreeGrafter"/>
</dbReference>
<evidence type="ECO:0000256" key="9">
    <source>
        <dbReference type="ARBA" id="ARBA00023306"/>
    </source>
</evidence>
<evidence type="ECO:0000256" key="5">
    <source>
        <dbReference type="ARBA" id="ARBA00022679"/>
    </source>
</evidence>
<feature type="compositionally biased region" description="Acidic residues" evidence="16">
    <location>
        <begin position="152"/>
        <end position="161"/>
    </location>
</feature>
<dbReference type="PRINTS" id="PR01415">
    <property type="entry name" value="ANKYRIN"/>
</dbReference>
<dbReference type="Gene3D" id="1.25.40.20">
    <property type="entry name" value="Ankyrin repeat-containing domain"/>
    <property type="match status" value="2"/>
</dbReference>
<feature type="compositionally biased region" description="Polar residues" evidence="16">
    <location>
        <begin position="132"/>
        <end position="143"/>
    </location>
</feature>
<dbReference type="SUPFAM" id="SSF56204">
    <property type="entry name" value="Hect, E3 ligase catalytic domain"/>
    <property type="match status" value="1"/>
</dbReference>
<dbReference type="PANTHER" id="PTHR11254">
    <property type="entry name" value="HECT DOMAIN UBIQUITIN-PROTEIN LIGASE"/>
    <property type="match status" value="1"/>
</dbReference>
<dbReference type="EMBL" id="MDYQ01000048">
    <property type="protein sequence ID" value="PRP85237.1"/>
    <property type="molecule type" value="Genomic_DNA"/>
</dbReference>
<reference evidence="18 19" key="1">
    <citation type="journal article" date="2018" name="Genome Biol. Evol.">
        <title>Multiple Roots of Fruiting Body Formation in Amoebozoa.</title>
        <authorList>
            <person name="Hillmann F."/>
            <person name="Forbes G."/>
            <person name="Novohradska S."/>
            <person name="Ferling I."/>
            <person name="Riege K."/>
            <person name="Groth M."/>
            <person name="Westermann M."/>
            <person name="Marz M."/>
            <person name="Spaller T."/>
            <person name="Winckler T."/>
            <person name="Schaap P."/>
            <person name="Glockner G."/>
        </authorList>
    </citation>
    <scope>NUCLEOTIDE SEQUENCE [LARGE SCALE GENOMIC DNA]</scope>
    <source>
        <strain evidence="18 19">Jena</strain>
    </source>
</reference>
<keyword evidence="7" id="KW-0256">Endoplasmic reticulum</keyword>
<gene>
    <name evidence="18" type="ORF">PROFUN_07007</name>
</gene>
<dbReference type="EC" id="2.3.2.26" evidence="4"/>
<dbReference type="GO" id="GO:0000209">
    <property type="term" value="P:protein polyubiquitination"/>
    <property type="evidence" value="ECO:0007669"/>
    <property type="project" value="TreeGrafter"/>
</dbReference>
<dbReference type="Proteomes" id="UP000241769">
    <property type="component" value="Unassembled WGS sequence"/>
</dbReference>
<evidence type="ECO:0000256" key="4">
    <source>
        <dbReference type="ARBA" id="ARBA00012485"/>
    </source>
</evidence>
<evidence type="ECO:0000313" key="19">
    <source>
        <dbReference type="Proteomes" id="UP000241769"/>
    </source>
</evidence>
<evidence type="ECO:0000256" key="10">
    <source>
        <dbReference type="ARBA" id="ARBA00037859"/>
    </source>
</evidence>
<feature type="region of interest" description="Disordered" evidence="16">
    <location>
        <begin position="92"/>
        <end position="161"/>
    </location>
</feature>
<feature type="repeat" description="ANK" evidence="14">
    <location>
        <begin position="378"/>
        <end position="410"/>
    </location>
</feature>
<evidence type="ECO:0000256" key="1">
    <source>
        <dbReference type="ARBA" id="ARBA00000885"/>
    </source>
</evidence>
<dbReference type="OrthoDB" id="27751at2759"/>
<dbReference type="InterPro" id="IPR000569">
    <property type="entry name" value="HECT_dom"/>
</dbReference>
<keyword evidence="19" id="KW-1185">Reference proteome</keyword>
<keyword evidence="6 15" id="KW-0833">Ubl conjugation pathway</keyword>
<evidence type="ECO:0000256" key="3">
    <source>
        <dbReference type="ARBA" id="ARBA00004906"/>
    </source>
</evidence>
<dbReference type="InParanoid" id="A0A2P6NMQ1"/>
<proteinExistence type="predicted"/>
<evidence type="ECO:0000256" key="11">
    <source>
        <dbReference type="ARBA" id="ARBA00040370"/>
    </source>
</evidence>
<evidence type="ECO:0000256" key="15">
    <source>
        <dbReference type="PROSITE-ProRule" id="PRU00104"/>
    </source>
</evidence>
<evidence type="ECO:0000256" key="16">
    <source>
        <dbReference type="SAM" id="MobiDB-lite"/>
    </source>
</evidence>
<dbReference type="AlphaFoldDB" id="A0A2P6NMQ1"/>
<comment type="catalytic activity">
    <reaction evidence="1">
        <text>S-ubiquitinyl-[E2 ubiquitin-conjugating enzyme]-L-cysteine + [acceptor protein]-L-lysine = [E2 ubiquitin-conjugating enzyme]-L-cysteine + N(6)-ubiquitinyl-[acceptor protein]-L-lysine.</text>
        <dbReference type="EC" id="2.3.2.26"/>
    </reaction>
</comment>
<evidence type="ECO:0000256" key="2">
    <source>
        <dbReference type="ARBA" id="ARBA00004240"/>
    </source>
</evidence>
<feature type="repeat" description="ANK" evidence="14">
    <location>
        <begin position="279"/>
        <end position="311"/>
    </location>
</feature>
<protein>
    <recommendedName>
        <fullName evidence="11">E3 ubiquitin-protein ligase HACE1</fullName>
        <ecNumber evidence="4">2.3.2.26</ecNumber>
    </recommendedName>
    <alternativeName>
        <fullName evidence="13">HECT domain and ankyrin repeat-containing E3 ubiquitin-protein ligase 1</fullName>
    </alternativeName>
    <alternativeName>
        <fullName evidence="12">HECT-type E3 ubiquitin transferase HACE1</fullName>
    </alternativeName>
</protein>
<sequence>MPPRKKLRGDEDRWRLTLSLEFPTVFAQDGQIVLFVSAEDTTFNQIATNAAEKLSREVADLLILHVRAEERTVVDPSFKLKRFMSSPDDGHLSLLSYSEGPADDDDAPDDRDINEPNSPVEVNHKRKKKRTINQYLTSQNRYNASPEREENTSSDDDGFVVDDDQVEEVSSPEVEEEKREKKDLQLDTEDLELIGVGEDKIGLDDQLDLAEGYSSDSSGENSLPLSLLMNKADPVEEYAPVRKAIHQACSEGDIDGVLEVLRGNSQEQRRQIVDEAENDGVTPLMIAAQNGHKNIIQLLLNNGADLDLVDEEGSTVLHYSATGNVHTYRTVREKMNNTKEKNDQGDLPVHSAAAAGACDVLRDILEHRTHLLDVRNYRGYTLMHHAAEGGSSEAVRFLLERGMSPGVRSHDGETPLHICSANGSIDCARVLIESGADVLEKDRGGWPPLFYASFHRHWDLVVTVVKMRPNQLELLGNLMVLRTIATDPVCFSLLNESVRKNPNLLLSNLSFLLEEGRLLDFENKRRWLAELLSRSHVTSHDVLLFHRKNLFIQFTRHYERGDLKVSQLPWLAFEGEEGRGPGVRREFFSCLTSELVSNECNLFRLCRRTGAYEPLAFHFSRAFLRVFLDLSVDIEDLEEIEPEMYKSLHWALSNDVTDLDMFFSVDVREIESIDLVKGGRRKNVTESNKQSYVKEMVRFKLMTSSKRQMRYFKEGFRECVDIDKLKIFNENELDLMLSGVQCIEWTNWRENTFYRGYTASDDVIRWFWETVEEMSQDERVLLLRFSTGCGSVPAGGFVNLVGAQGPQKFTVSKVKHDGGESRLPSASTCFNLLKLPEYKTAEEVKKNVLIAVRYGSEGFGFPNTAVEVTEHTLDTRSRMLTIDNDQEPCLARVAVQPGLTTVERPLYKSSKNNLIKSIWPYDLFGPHWDPFERQSPHCPTDGDEIFNGTIIRAQHLQQDPHLHERRQEHRQPMEDVRLVSPSGGKPNVLASTAQMIHEQRQVDIVSRVNPFRVSTMKAGECLTRL</sequence>
<dbReference type="PROSITE" id="PS50297">
    <property type="entry name" value="ANK_REP_REGION"/>
    <property type="match status" value="3"/>
</dbReference>